<proteinExistence type="predicted"/>
<dbReference type="RefSeq" id="WP_111349287.1">
    <property type="nucleotide sequence ID" value="NZ_QLII01000001.1"/>
</dbReference>
<dbReference type="OrthoDB" id="825489at2"/>
<sequence length="132" mass="15067">MKSALALFLGILMLLGSLFPQTDVEEVYKIPGLIVHYQLHKKTAGSDFDFWQFLDMHYNASSKHAKLPHEGVKIPLYNHLSAGFVFTLSPFQPQGEPVELVTLIPWPQVHFTYENLYTYQNASFLFQPPQVG</sequence>
<organism evidence="2 3">
    <name type="scientific">Spirosoma telluris</name>
    <dbReference type="NCBI Taxonomy" id="2183553"/>
    <lineage>
        <taxon>Bacteria</taxon>
        <taxon>Pseudomonadati</taxon>
        <taxon>Bacteroidota</taxon>
        <taxon>Cytophagia</taxon>
        <taxon>Cytophagales</taxon>
        <taxon>Cytophagaceae</taxon>
        <taxon>Spirosoma</taxon>
    </lineage>
</organism>
<evidence type="ECO:0000313" key="2">
    <source>
        <dbReference type="EMBL" id="RAI78014.1"/>
    </source>
</evidence>
<name>A0A327NVY6_9BACT</name>
<feature type="signal peptide" evidence="1">
    <location>
        <begin position="1"/>
        <end position="22"/>
    </location>
</feature>
<reference evidence="2 3" key="1">
    <citation type="submission" date="2018-06" db="EMBL/GenBank/DDBJ databases">
        <title>Spirosoma sp. HMF3257 Genome sequencing and assembly.</title>
        <authorList>
            <person name="Kang H."/>
            <person name="Cha I."/>
            <person name="Kim H."/>
            <person name="Kang J."/>
            <person name="Joh K."/>
        </authorList>
    </citation>
    <scope>NUCLEOTIDE SEQUENCE [LARGE SCALE GENOMIC DNA]</scope>
    <source>
        <strain evidence="2 3">HMF3257</strain>
    </source>
</reference>
<comment type="caution">
    <text evidence="2">The sequence shown here is derived from an EMBL/GenBank/DDBJ whole genome shotgun (WGS) entry which is preliminary data.</text>
</comment>
<evidence type="ECO:0000313" key="3">
    <source>
        <dbReference type="Proteomes" id="UP000249016"/>
    </source>
</evidence>
<feature type="chain" id="PRO_5016346509" evidence="1">
    <location>
        <begin position="23"/>
        <end position="132"/>
    </location>
</feature>
<dbReference type="AlphaFoldDB" id="A0A327NVY6"/>
<dbReference type="Proteomes" id="UP000249016">
    <property type="component" value="Unassembled WGS sequence"/>
</dbReference>
<dbReference type="EMBL" id="QLII01000001">
    <property type="protein sequence ID" value="RAI78014.1"/>
    <property type="molecule type" value="Genomic_DNA"/>
</dbReference>
<keyword evidence="3" id="KW-1185">Reference proteome</keyword>
<protein>
    <submittedName>
        <fullName evidence="2">Uncharacterized protein</fullName>
    </submittedName>
</protein>
<accession>A0A327NVY6</accession>
<gene>
    <name evidence="2" type="ORF">HMF3257_35045</name>
</gene>
<keyword evidence="1" id="KW-0732">Signal</keyword>
<evidence type="ECO:0000256" key="1">
    <source>
        <dbReference type="SAM" id="SignalP"/>
    </source>
</evidence>